<comment type="caution">
    <text evidence="2">The sequence shown here is derived from an EMBL/GenBank/DDBJ whole genome shotgun (WGS) entry which is preliminary data.</text>
</comment>
<proteinExistence type="predicted"/>
<reference evidence="2 3" key="1">
    <citation type="submission" date="2019-10" db="EMBL/GenBank/DDBJ databases">
        <title>A soil myxobacterium in the family Polyangiaceae.</title>
        <authorList>
            <person name="Li Y."/>
            <person name="Wang J."/>
        </authorList>
    </citation>
    <scope>NUCLEOTIDE SEQUENCE [LARGE SCALE GENOMIC DNA]</scope>
    <source>
        <strain evidence="2 3">DSM 14734</strain>
    </source>
</reference>
<keyword evidence="1" id="KW-0732">Signal</keyword>
<accession>A0A6N7PJ29</accession>
<organism evidence="2 3">
    <name type="scientific">Polyangium spumosum</name>
    <dbReference type="NCBI Taxonomy" id="889282"/>
    <lineage>
        <taxon>Bacteria</taxon>
        <taxon>Pseudomonadati</taxon>
        <taxon>Myxococcota</taxon>
        <taxon>Polyangia</taxon>
        <taxon>Polyangiales</taxon>
        <taxon>Polyangiaceae</taxon>
        <taxon>Polyangium</taxon>
    </lineage>
</organism>
<dbReference type="OrthoDB" id="5517252at2"/>
<dbReference type="AlphaFoldDB" id="A0A6N7PJ29"/>
<dbReference type="EMBL" id="WJIE01000002">
    <property type="protein sequence ID" value="MRG91998.1"/>
    <property type="molecule type" value="Genomic_DNA"/>
</dbReference>
<protein>
    <submittedName>
        <fullName evidence="2">Uncharacterized protein</fullName>
    </submittedName>
</protein>
<feature type="signal peptide" evidence="1">
    <location>
        <begin position="1"/>
        <end position="18"/>
    </location>
</feature>
<evidence type="ECO:0000313" key="3">
    <source>
        <dbReference type="Proteomes" id="UP000440224"/>
    </source>
</evidence>
<gene>
    <name evidence="2" type="ORF">GF068_08680</name>
</gene>
<sequence>MRSPALAFLLLASAPACSEPYEPPTTREFSPAEIGILAELRTNGGTAQVLATLIGDGMWIELASPDRLTFAEAGGPEVPLVAADARYVAQIETSATQFELVLSRGDERAVTNLVTPPPFLLSGPSTTVSRASPIPITWDVASAGAFETWVEVAAACLSYPILRHFSQDIGAYEIQPADLALAPGTAECDFRVWVTRVVPSGGVAAGPGAPTPGAEQVRSIVISTEP</sequence>
<feature type="chain" id="PRO_5026652386" evidence="1">
    <location>
        <begin position="19"/>
        <end position="226"/>
    </location>
</feature>
<evidence type="ECO:0000256" key="1">
    <source>
        <dbReference type="SAM" id="SignalP"/>
    </source>
</evidence>
<dbReference type="Proteomes" id="UP000440224">
    <property type="component" value="Unassembled WGS sequence"/>
</dbReference>
<name>A0A6N7PJ29_9BACT</name>
<dbReference type="RefSeq" id="WP_153818840.1">
    <property type="nucleotide sequence ID" value="NZ_WJIE01000002.1"/>
</dbReference>
<keyword evidence="3" id="KW-1185">Reference proteome</keyword>
<evidence type="ECO:0000313" key="2">
    <source>
        <dbReference type="EMBL" id="MRG91998.1"/>
    </source>
</evidence>